<feature type="transmembrane region" description="Helical" evidence="2">
    <location>
        <begin position="164"/>
        <end position="188"/>
    </location>
</feature>
<keyword evidence="2" id="KW-1133">Transmembrane helix</keyword>
<proteinExistence type="predicted"/>
<gene>
    <name evidence="3" type="ORF">AB675_8049</name>
</gene>
<feature type="transmembrane region" description="Helical" evidence="2">
    <location>
        <begin position="212"/>
        <end position="230"/>
    </location>
</feature>
<feature type="region of interest" description="Disordered" evidence="1">
    <location>
        <begin position="1"/>
        <end position="28"/>
    </location>
</feature>
<evidence type="ECO:0000313" key="3">
    <source>
        <dbReference type="EMBL" id="KPI41097.1"/>
    </source>
</evidence>
<comment type="caution">
    <text evidence="3">The sequence shown here is derived from an EMBL/GenBank/DDBJ whole genome shotgun (WGS) entry which is preliminary data.</text>
</comment>
<dbReference type="EMBL" id="LFJN01000010">
    <property type="protein sequence ID" value="KPI41097.1"/>
    <property type="molecule type" value="Genomic_DNA"/>
</dbReference>
<accession>A0A0N1H5P1</accession>
<sequence length="699" mass="75744">MAFQFSNSIPVTSQVRQPKSSESIQSFAQRQRVLRQPPSAESVQAFAARKALDAYKRDVGNVPTLYNIETKEPLPLARAKGCWSETSTEVDSQSPHSSFHRSWNLPLWWTAALTVIPVLAFTATFIALIAAHRITTDSDSPFSNEQHSSTGRSNILVQFSSTRLVFIAGFGSTVAPMILGSLMTLWHYPTSLKLFESSSEGDTNRLPTPQQLSMLIGLSAGSLEALRKYVLYRCRRFRAKKATILTSSAAILLASAILAGLVLLADVGIHNFTSTVPISLSIVEHENIGSNGRGLAPHCIGFDRGNAIAFDSGEIIAMGANRSKINSAWQAQDPENPAQDLILLTPQPSLLDSDQDFVASTVAVSTQCFPSTQQCNVRVHEGDSQNDTYILFNCTENFRGVLGAPETLAADTVTWTRTDSTTPDFNFKLDRNFQRTWRSSRLVGRISLPDDKLLTTYYLAIAGLVPVQNNAEGQALLADSPSALALPGSPLIAYTLNCSVTAHDVNYTWSNNAIHSLTSHPTTNGSILELAHSMQAMGMPSLSQAQSLASLTDSMTSFARSYANLHSQDTIALIASVMTPRTNIDQARRSSILVASVPLWAFMALVAANSLFVLFALVLAVRALYLSSPETRDMVAKLSVEGLAAAAFEDRGGKQDPGGIVADPDEMFEESRIGVASRRIALRRAVGGTVALRIEQPHL</sequence>
<dbReference type="GeneID" id="28740345"/>
<organism evidence="3 4">
    <name type="scientific">Cyphellophora attinorum</name>
    <dbReference type="NCBI Taxonomy" id="1664694"/>
    <lineage>
        <taxon>Eukaryota</taxon>
        <taxon>Fungi</taxon>
        <taxon>Dikarya</taxon>
        <taxon>Ascomycota</taxon>
        <taxon>Pezizomycotina</taxon>
        <taxon>Eurotiomycetes</taxon>
        <taxon>Chaetothyriomycetidae</taxon>
        <taxon>Chaetothyriales</taxon>
        <taxon>Cyphellophoraceae</taxon>
        <taxon>Cyphellophora</taxon>
    </lineage>
</organism>
<dbReference type="VEuPathDB" id="FungiDB:AB675_8049"/>
<feature type="transmembrane region" description="Helical" evidence="2">
    <location>
        <begin position="107"/>
        <end position="131"/>
    </location>
</feature>
<keyword evidence="4" id="KW-1185">Reference proteome</keyword>
<feature type="transmembrane region" description="Helical" evidence="2">
    <location>
        <begin position="599"/>
        <end position="625"/>
    </location>
</feature>
<evidence type="ECO:0000256" key="1">
    <source>
        <dbReference type="SAM" id="MobiDB-lite"/>
    </source>
</evidence>
<dbReference type="Proteomes" id="UP000038010">
    <property type="component" value="Unassembled WGS sequence"/>
</dbReference>
<protein>
    <submittedName>
        <fullName evidence="3">Uncharacterized protein</fullName>
    </submittedName>
</protein>
<name>A0A0N1H5P1_9EURO</name>
<evidence type="ECO:0000313" key="4">
    <source>
        <dbReference type="Proteomes" id="UP000038010"/>
    </source>
</evidence>
<keyword evidence="2" id="KW-0812">Transmembrane</keyword>
<dbReference type="STRING" id="1664694.A0A0N1H5P1"/>
<keyword evidence="2" id="KW-0472">Membrane</keyword>
<dbReference type="OrthoDB" id="3344043at2759"/>
<dbReference type="RefSeq" id="XP_018001060.1">
    <property type="nucleotide sequence ID" value="XM_018148465.1"/>
</dbReference>
<evidence type="ECO:0000256" key="2">
    <source>
        <dbReference type="SAM" id="Phobius"/>
    </source>
</evidence>
<dbReference type="AlphaFoldDB" id="A0A0N1H5P1"/>
<feature type="transmembrane region" description="Helical" evidence="2">
    <location>
        <begin position="242"/>
        <end position="265"/>
    </location>
</feature>
<reference evidence="3 4" key="1">
    <citation type="submission" date="2015-06" db="EMBL/GenBank/DDBJ databases">
        <title>Draft genome of the ant-associated black yeast Phialophora attae CBS 131958.</title>
        <authorList>
            <person name="Moreno L.F."/>
            <person name="Stielow B.J."/>
            <person name="de Hoog S."/>
            <person name="Vicente V.A."/>
            <person name="Weiss V.A."/>
            <person name="de Vries M."/>
            <person name="Cruz L.M."/>
            <person name="Souza E.M."/>
        </authorList>
    </citation>
    <scope>NUCLEOTIDE SEQUENCE [LARGE SCALE GENOMIC DNA]</scope>
    <source>
        <strain evidence="3 4">CBS 131958</strain>
    </source>
</reference>